<keyword evidence="3" id="KW-0238">DNA-binding</keyword>
<evidence type="ECO:0000256" key="4">
    <source>
        <dbReference type="ARBA" id="ARBA00023163"/>
    </source>
</evidence>
<dbReference type="Pfam" id="PF03466">
    <property type="entry name" value="LysR_substrate"/>
    <property type="match status" value="1"/>
</dbReference>
<evidence type="ECO:0000256" key="1">
    <source>
        <dbReference type="ARBA" id="ARBA00009437"/>
    </source>
</evidence>
<evidence type="ECO:0000256" key="3">
    <source>
        <dbReference type="ARBA" id="ARBA00023125"/>
    </source>
</evidence>
<dbReference type="InterPro" id="IPR036388">
    <property type="entry name" value="WH-like_DNA-bd_sf"/>
</dbReference>
<evidence type="ECO:0000259" key="5">
    <source>
        <dbReference type="PROSITE" id="PS50931"/>
    </source>
</evidence>
<dbReference type="SUPFAM" id="SSF53850">
    <property type="entry name" value="Periplasmic binding protein-like II"/>
    <property type="match status" value="1"/>
</dbReference>
<dbReference type="InterPro" id="IPR036390">
    <property type="entry name" value="WH_DNA-bd_sf"/>
</dbReference>
<protein>
    <submittedName>
        <fullName evidence="6">LysR family transcriptional regulator</fullName>
    </submittedName>
</protein>
<dbReference type="InterPro" id="IPR050950">
    <property type="entry name" value="HTH-type_LysR_regulators"/>
</dbReference>
<dbReference type="InterPro" id="IPR000847">
    <property type="entry name" value="LysR_HTH_N"/>
</dbReference>
<evidence type="ECO:0000313" key="7">
    <source>
        <dbReference type="Proteomes" id="UP000277999"/>
    </source>
</evidence>
<evidence type="ECO:0000256" key="2">
    <source>
        <dbReference type="ARBA" id="ARBA00023015"/>
    </source>
</evidence>
<comment type="caution">
    <text evidence="6">The sequence shown here is derived from an EMBL/GenBank/DDBJ whole genome shotgun (WGS) entry which is preliminary data.</text>
</comment>
<name>A0A3M0SRS3_9CLOT</name>
<dbReference type="AlphaFoldDB" id="A0A3M0SRS3"/>
<dbReference type="GO" id="GO:0003700">
    <property type="term" value="F:DNA-binding transcription factor activity"/>
    <property type="evidence" value="ECO:0007669"/>
    <property type="project" value="InterPro"/>
</dbReference>
<dbReference type="PANTHER" id="PTHR30419">
    <property type="entry name" value="HTH-TYPE TRANSCRIPTIONAL REGULATOR YBHD"/>
    <property type="match status" value="1"/>
</dbReference>
<dbReference type="PRINTS" id="PR00039">
    <property type="entry name" value="HTHLYSR"/>
</dbReference>
<comment type="similarity">
    <text evidence="1">Belongs to the LysR transcriptional regulatory family.</text>
</comment>
<dbReference type="GO" id="GO:0005829">
    <property type="term" value="C:cytosol"/>
    <property type="evidence" value="ECO:0007669"/>
    <property type="project" value="TreeGrafter"/>
</dbReference>
<dbReference type="FunFam" id="1.10.10.10:FF:000001">
    <property type="entry name" value="LysR family transcriptional regulator"/>
    <property type="match status" value="1"/>
</dbReference>
<accession>A0A3M0SRS3</accession>
<dbReference type="PROSITE" id="PS50931">
    <property type="entry name" value="HTH_LYSR"/>
    <property type="match status" value="1"/>
</dbReference>
<proteinExistence type="inferred from homology"/>
<evidence type="ECO:0000313" key="6">
    <source>
        <dbReference type="EMBL" id="RMD01040.1"/>
    </source>
</evidence>
<dbReference type="CDD" id="cd05466">
    <property type="entry name" value="PBP2_LTTR_substrate"/>
    <property type="match status" value="1"/>
</dbReference>
<dbReference type="SUPFAM" id="SSF46785">
    <property type="entry name" value="Winged helix' DNA-binding domain"/>
    <property type="match status" value="1"/>
</dbReference>
<keyword evidence="4" id="KW-0804">Transcription</keyword>
<dbReference type="EMBL" id="RFAQ01000024">
    <property type="protein sequence ID" value="RMD01040.1"/>
    <property type="molecule type" value="Genomic_DNA"/>
</dbReference>
<organism evidence="6 7">
    <name type="scientific">Clostridium autoethanogenum</name>
    <dbReference type="NCBI Taxonomy" id="84023"/>
    <lineage>
        <taxon>Bacteria</taxon>
        <taxon>Bacillati</taxon>
        <taxon>Bacillota</taxon>
        <taxon>Clostridia</taxon>
        <taxon>Eubacteriales</taxon>
        <taxon>Clostridiaceae</taxon>
        <taxon>Clostridium</taxon>
    </lineage>
</organism>
<dbReference type="Gene3D" id="3.40.190.290">
    <property type="match status" value="1"/>
</dbReference>
<dbReference type="Gene3D" id="1.10.10.10">
    <property type="entry name" value="Winged helix-like DNA-binding domain superfamily/Winged helix DNA-binding domain"/>
    <property type="match status" value="1"/>
</dbReference>
<dbReference type="GO" id="GO:0003677">
    <property type="term" value="F:DNA binding"/>
    <property type="evidence" value="ECO:0007669"/>
    <property type="project" value="UniProtKB-KW"/>
</dbReference>
<dbReference type="Pfam" id="PF00126">
    <property type="entry name" value="HTH_1"/>
    <property type="match status" value="1"/>
</dbReference>
<dbReference type="RefSeq" id="WP_122058959.1">
    <property type="nucleotide sequence ID" value="NZ_RFAQ01000024.1"/>
</dbReference>
<reference evidence="6 7" key="1">
    <citation type="submission" date="2018-10" db="EMBL/GenBank/DDBJ databases">
        <title>Genome-centric metagenomics revealed C2 chemical producing, CO utilizing Clostridium with novel acetogenic gene cluster.</title>
        <authorList>
            <person name="Kang H."/>
            <person name="Park B."/>
            <person name="Choi I.G."/>
            <person name="Chang I.S."/>
        </authorList>
    </citation>
    <scope>NUCLEOTIDE SEQUENCE [LARGE SCALE GENOMIC DNA]</scope>
    <source>
        <strain evidence="6 7">H21-9</strain>
    </source>
</reference>
<dbReference type="InterPro" id="IPR005119">
    <property type="entry name" value="LysR_subst-bd"/>
</dbReference>
<keyword evidence="2" id="KW-0805">Transcription regulation</keyword>
<sequence length="311" mass="35974">MDFHQLEYVIAIAEEKSFSKAAKKLYISQPSLSEYIMRLEKQLEVKLFDRSTSPLTLTFAGEKYIETAKNILNSKKRLMKELYDISDSKKGRITIGIPVPTERYILPLVLPQFYKKFPNVEIVIEGHSARQLEELLIVGKIDIAIMHLPTQDSRIVYEPISIERVFLIAPPGYNTEIEKRQKLDFTCLKNEKFILIKPGHRMRFIADELFKRAQFEPNILIEVRNIDTAYNLANSGMGFTLVPESVISFFNTNNYKNYFLIDDINFILAVAYRKGEYITKVCHEFIKITKEALVFKARVGIFTPGVVVIFL</sequence>
<feature type="domain" description="HTH lysR-type" evidence="5">
    <location>
        <begin position="1"/>
        <end position="58"/>
    </location>
</feature>
<dbReference type="Proteomes" id="UP000277999">
    <property type="component" value="Unassembled WGS sequence"/>
</dbReference>
<gene>
    <name evidence="6" type="ORF">D9O40_09200</name>
</gene>